<dbReference type="InterPro" id="IPR019606">
    <property type="entry name" value="GerMN"/>
</dbReference>
<reference evidence="3 4" key="1">
    <citation type="submission" date="2018-08" db="EMBL/GenBank/DDBJ databases">
        <title>Sequencing the genomes of 1000 actinobacteria strains.</title>
        <authorList>
            <person name="Klenk H.-P."/>
        </authorList>
    </citation>
    <scope>NUCLEOTIDE SEQUENCE [LARGE SCALE GENOMIC DNA]</scope>
    <source>
        <strain evidence="3 4">DSM 22891</strain>
    </source>
</reference>
<sequence>MRRRAIVAAVLALVGVLASCARVPTSGPVRFEPMGTSSPGRTSIPVLVSGPDPGDSAQQVARGFLDSMASYQAGQPISRKYLAPSVAERWQPSGVFVYDSAVWPLSEPEPGRVLIDVPLVAHVGPGGAWTSAHPGERVKLDLGMTKVDGEWRISNPPDALIMSTFNFNREFAQHNLYFFDPNFEILVPDPVYLPIRGHLETLLVNALLRGPSPWLRPAVQSALPAGTRLATPAVTVEDSVARIDLTGDIANLSDSQRRFILAQLAWTLGQVPGVRKVEVTSDRVSLGVEDAGVRPESEKWPIYDPMVAGAARGAYALSKGRLVILGPDRTVPVRGPLGQVDLDARSIAVSLFAERDVAQPREGDKPASAHWLATVSSDGTTVRVHSSAGETRTVLQGTDIVEPSWDRTGQLWMTDRRGGRARILVRDLSERLFQVAAPGLTGKDVRALKVSREGARVAALVEESGRTNLYVGRIERGDAMNAIRGLRQIRVPLTSMTDLAWADLDRIVVLGREGESPARPTLVSVDGSQVEFLGSGPNAHALAAAPGQPVLLAAEDGRLYVEHSDYRWAVRGEGTCPAYPG</sequence>
<organism evidence="3 4">
    <name type="scientific">Thermasporomyces composti</name>
    <dbReference type="NCBI Taxonomy" id="696763"/>
    <lineage>
        <taxon>Bacteria</taxon>
        <taxon>Bacillati</taxon>
        <taxon>Actinomycetota</taxon>
        <taxon>Actinomycetes</taxon>
        <taxon>Propionibacteriales</taxon>
        <taxon>Nocardioidaceae</taxon>
        <taxon>Thermasporomyces</taxon>
    </lineage>
</organism>
<dbReference type="AlphaFoldDB" id="A0A3D9VBH9"/>
<comment type="caution">
    <text evidence="3">The sequence shown here is derived from an EMBL/GenBank/DDBJ whole genome shotgun (WGS) entry which is preliminary data.</text>
</comment>
<dbReference type="RefSeq" id="WP_115850984.1">
    <property type="nucleotide sequence ID" value="NZ_QTUC01000001.1"/>
</dbReference>
<dbReference type="Pfam" id="PF25976">
    <property type="entry name" value="LpqB_N"/>
    <property type="match status" value="1"/>
</dbReference>
<proteinExistence type="predicted"/>
<protein>
    <submittedName>
        <fullName evidence="3">Sporulation and spore germination protein</fullName>
    </submittedName>
</protein>
<keyword evidence="4" id="KW-1185">Reference proteome</keyword>
<dbReference type="InterPro" id="IPR059026">
    <property type="entry name" value="LpqB_N"/>
</dbReference>
<keyword evidence="1" id="KW-0732">Signal</keyword>
<feature type="domain" description="GerMN" evidence="2">
    <location>
        <begin position="200"/>
        <end position="290"/>
    </location>
</feature>
<name>A0A3D9VBH9_THECX</name>
<dbReference type="SUPFAM" id="SSF69304">
    <property type="entry name" value="Tricorn protease N-terminal domain"/>
    <property type="match status" value="1"/>
</dbReference>
<feature type="signal peptide" evidence="1">
    <location>
        <begin position="1"/>
        <end position="21"/>
    </location>
</feature>
<evidence type="ECO:0000313" key="3">
    <source>
        <dbReference type="EMBL" id="REF37540.1"/>
    </source>
</evidence>
<accession>A0A3D9VBH9</accession>
<dbReference type="Pfam" id="PF10647">
    <property type="entry name" value="Gmad1"/>
    <property type="match status" value="1"/>
</dbReference>
<dbReference type="EMBL" id="QTUC01000001">
    <property type="protein sequence ID" value="REF37540.1"/>
    <property type="molecule type" value="Genomic_DNA"/>
</dbReference>
<dbReference type="InterPro" id="IPR018910">
    <property type="entry name" value="LpqB_C"/>
</dbReference>
<evidence type="ECO:0000313" key="4">
    <source>
        <dbReference type="Proteomes" id="UP000256485"/>
    </source>
</evidence>
<dbReference type="PROSITE" id="PS51257">
    <property type="entry name" value="PROKAR_LIPOPROTEIN"/>
    <property type="match status" value="1"/>
</dbReference>
<feature type="chain" id="PRO_5017818491" evidence="1">
    <location>
        <begin position="22"/>
        <end position="581"/>
    </location>
</feature>
<dbReference type="OrthoDB" id="3226781at2"/>
<evidence type="ECO:0000259" key="2">
    <source>
        <dbReference type="SMART" id="SM00909"/>
    </source>
</evidence>
<evidence type="ECO:0000256" key="1">
    <source>
        <dbReference type="SAM" id="SignalP"/>
    </source>
</evidence>
<dbReference type="Proteomes" id="UP000256485">
    <property type="component" value="Unassembled WGS sequence"/>
</dbReference>
<dbReference type="Pfam" id="PF10646">
    <property type="entry name" value="Germane"/>
    <property type="match status" value="1"/>
</dbReference>
<dbReference type="SMART" id="SM00909">
    <property type="entry name" value="Germane"/>
    <property type="match status" value="1"/>
</dbReference>
<gene>
    <name evidence="3" type="ORF">DFJ64_2984</name>
</gene>